<feature type="domain" description="Methyltransferase" evidence="2">
    <location>
        <begin position="41"/>
        <end position="135"/>
    </location>
</feature>
<accession>A0A917AV59</accession>
<dbReference type="EMBL" id="BMIS01000019">
    <property type="protein sequence ID" value="GGE78372.1"/>
    <property type="molecule type" value="Genomic_DNA"/>
</dbReference>
<reference evidence="3" key="2">
    <citation type="submission" date="2020-09" db="EMBL/GenBank/DDBJ databases">
        <authorList>
            <person name="Sun Q."/>
            <person name="Zhou Y."/>
        </authorList>
    </citation>
    <scope>NUCLEOTIDE SEQUENCE</scope>
    <source>
        <strain evidence="3">CGMCC 1.15388</strain>
    </source>
</reference>
<evidence type="ECO:0000313" key="4">
    <source>
        <dbReference type="Proteomes" id="UP000633136"/>
    </source>
</evidence>
<proteinExistence type="predicted"/>
<dbReference type="AlphaFoldDB" id="A0A917AV59"/>
<dbReference type="RefSeq" id="WP_188686797.1">
    <property type="nucleotide sequence ID" value="NZ_BMIS01000019.1"/>
</dbReference>
<sequence>MTAPADFYAGLVAQAYTALRSQIFDPAPYAAFVRSYGEPGLEVGCGAGDPLLHLVQDGLEVHGADSSADMIDQARTTAEQRELDMRLHVTQMEDMDLDQQYRSIYLAGPTFELLPDDVAALRALTSFRRHLATDGAVMVPLWIASPTPKEQFHVAREAVDGCGAVVRFTPMAEEYDPLSRTRRTAVTYERIPQNGPTEVVHREWLIHWQTRETITALATQADLKVLSVEPPSTDGADEPGDEFTAVLAPA</sequence>
<keyword evidence="4" id="KW-1185">Reference proteome</keyword>
<comment type="caution">
    <text evidence="3">The sequence shown here is derived from an EMBL/GenBank/DDBJ whole genome shotgun (WGS) entry which is preliminary data.</text>
</comment>
<dbReference type="Gene3D" id="2.20.130.10">
    <property type="entry name" value="CAC2371-like domains"/>
    <property type="match status" value="1"/>
</dbReference>
<protein>
    <recommendedName>
        <fullName evidence="2">Methyltransferase domain-containing protein</fullName>
    </recommendedName>
</protein>
<dbReference type="Pfam" id="PF13649">
    <property type="entry name" value="Methyltransf_25"/>
    <property type="match status" value="1"/>
</dbReference>
<gene>
    <name evidence="3" type="ORF">GCM10011401_27000</name>
</gene>
<dbReference type="CDD" id="cd02440">
    <property type="entry name" value="AdoMet_MTases"/>
    <property type="match status" value="1"/>
</dbReference>
<dbReference type="Gene3D" id="3.40.50.150">
    <property type="entry name" value="Vaccinia Virus protein VP39"/>
    <property type="match status" value="1"/>
</dbReference>
<feature type="region of interest" description="Disordered" evidence="1">
    <location>
        <begin position="230"/>
        <end position="250"/>
    </location>
</feature>
<dbReference type="Proteomes" id="UP000633136">
    <property type="component" value="Unassembled WGS sequence"/>
</dbReference>
<evidence type="ECO:0000259" key="2">
    <source>
        <dbReference type="Pfam" id="PF13649"/>
    </source>
</evidence>
<organism evidence="3 4">
    <name type="scientific">Nesterenkonia cremea</name>
    <dbReference type="NCBI Taxonomy" id="1882340"/>
    <lineage>
        <taxon>Bacteria</taxon>
        <taxon>Bacillati</taxon>
        <taxon>Actinomycetota</taxon>
        <taxon>Actinomycetes</taxon>
        <taxon>Micrococcales</taxon>
        <taxon>Micrococcaceae</taxon>
        <taxon>Nesterenkonia</taxon>
    </lineage>
</organism>
<evidence type="ECO:0000256" key="1">
    <source>
        <dbReference type="SAM" id="MobiDB-lite"/>
    </source>
</evidence>
<evidence type="ECO:0000313" key="3">
    <source>
        <dbReference type="EMBL" id="GGE78372.1"/>
    </source>
</evidence>
<dbReference type="InterPro" id="IPR029063">
    <property type="entry name" value="SAM-dependent_MTases_sf"/>
</dbReference>
<dbReference type="SUPFAM" id="SSF53335">
    <property type="entry name" value="S-adenosyl-L-methionine-dependent methyltransferases"/>
    <property type="match status" value="1"/>
</dbReference>
<name>A0A917AV59_9MICC</name>
<reference evidence="3" key="1">
    <citation type="journal article" date="2014" name="Int. J. Syst. Evol. Microbiol.">
        <title>Complete genome sequence of Corynebacterium casei LMG S-19264T (=DSM 44701T), isolated from a smear-ripened cheese.</title>
        <authorList>
            <consortium name="US DOE Joint Genome Institute (JGI-PGF)"/>
            <person name="Walter F."/>
            <person name="Albersmeier A."/>
            <person name="Kalinowski J."/>
            <person name="Ruckert C."/>
        </authorList>
    </citation>
    <scope>NUCLEOTIDE SEQUENCE</scope>
    <source>
        <strain evidence="3">CGMCC 1.15388</strain>
    </source>
</reference>
<dbReference type="InterPro" id="IPR041698">
    <property type="entry name" value="Methyltransf_25"/>
</dbReference>